<keyword evidence="3" id="KW-1185">Reference proteome</keyword>
<dbReference type="RefSeq" id="WP_344032705.1">
    <property type="nucleotide sequence ID" value="NZ_BAAAOB010000003.1"/>
</dbReference>
<name>A0ABN2LNS7_9MICO</name>
<accession>A0ABN2LNS7</accession>
<comment type="caution">
    <text evidence="2">The sequence shown here is derived from an EMBL/GenBank/DDBJ whole genome shotgun (WGS) entry which is preliminary data.</text>
</comment>
<evidence type="ECO:0000313" key="3">
    <source>
        <dbReference type="Proteomes" id="UP001500851"/>
    </source>
</evidence>
<keyword evidence="1" id="KW-1133">Transmembrane helix</keyword>
<dbReference type="EMBL" id="BAAAOB010000003">
    <property type="protein sequence ID" value="GAA1795010.1"/>
    <property type="molecule type" value="Genomic_DNA"/>
</dbReference>
<protein>
    <recommendedName>
        <fullName evidence="4">Superfamily IV 4 TMS phage holin</fullName>
    </recommendedName>
</protein>
<feature type="transmembrane region" description="Helical" evidence="1">
    <location>
        <begin position="96"/>
        <end position="119"/>
    </location>
</feature>
<organism evidence="2 3">
    <name type="scientific">Leucobacter iarius</name>
    <dbReference type="NCBI Taxonomy" id="333963"/>
    <lineage>
        <taxon>Bacteria</taxon>
        <taxon>Bacillati</taxon>
        <taxon>Actinomycetota</taxon>
        <taxon>Actinomycetes</taxon>
        <taxon>Micrococcales</taxon>
        <taxon>Microbacteriaceae</taxon>
        <taxon>Leucobacter</taxon>
    </lineage>
</organism>
<feature type="transmembrane region" description="Helical" evidence="1">
    <location>
        <begin position="62"/>
        <end position="84"/>
    </location>
</feature>
<evidence type="ECO:0008006" key="4">
    <source>
        <dbReference type="Google" id="ProtNLM"/>
    </source>
</evidence>
<reference evidence="2 3" key="1">
    <citation type="journal article" date="2019" name="Int. J. Syst. Evol. Microbiol.">
        <title>The Global Catalogue of Microorganisms (GCM) 10K type strain sequencing project: providing services to taxonomists for standard genome sequencing and annotation.</title>
        <authorList>
            <consortium name="The Broad Institute Genomics Platform"/>
            <consortium name="The Broad Institute Genome Sequencing Center for Infectious Disease"/>
            <person name="Wu L."/>
            <person name="Ma J."/>
        </authorList>
    </citation>
    <scope>NUCLEOTIDE SEQUENCE [LARGE SCALE GENOMIC DNA]</scope>
    <source>
        <strain evidence="2 3">JCM 14736</strain>
    </source>
</reference>
<dbReference type="Proteomes" id="UP001500851">
    <property type="component" value="Unassembled WGS sequence"/>
</dbReference>
<sequence>MIRFLLGLASNLVLAAVALIVASLVVDGVHLQLGGFLVAVGVLALAQAILAPFVFNLARRYASAVLGGIGIVSTFLALWIATLFHGGITIDGATAWIAAPIIVWVVTALGGWIIMGVIVERWLKRREEDRLLDRREAKHR</sequence>
<feature type="transmembrane region" description="Helical" evidence="1">
    <location>
        <begin position="33"/>
        <end position="55"/>
    </location>
</feature>
<keyword evidence="1" id="KW-0472">Membrane</keyword>
<gene>
    <name evidence="2" type="ORF">GCM10009768_25120</name>
</gene>
<keyword evidence="1" id="KW-0812">Transmembrane</keyword>
<evidence type="ECO:0000256" key="1">
    <source>
        <dbReference type="SAM" id="Phobius"/>
    </source>
</evidence>
<proteinExistence type="predicted"/>
<dbReference type="Pfam" id="PF04020">
    <property type="entry name" value="Phage_holin_4_2"/>
    <property type="match status" value="1"/>
</dbReference>
<dbReference type="InterPro" id="IPR007165">
    <property type="entry name" value="Phage_holin_4_2"/>
</dbReference>
<evidence type="ECO:0000313" key="2">
    <source>
        <dbReference type="EMBL" id="GAA1795010.1"/>
    </source>
</evidence>